<evidence type="ECO:0000313" key="1">
    <source>
        <dbReference type="EMBL" id="KAK7480004.1"/>
    </source>
</evidence>
<reference evidence="1 2" key="1">
    <citation type="journal article" date="2023" name="Sci. Data">
        <title>Genome assembly of the Korean intertidal mud-creeper Batillaria attramentaria.</title>
        <authorList>
            <person name="Patra A.K."/>
            <person name="Ho P.T."/>
            <person name="Jun S."/>
            <person name="Lee S.J."/>
            <person name="Kim Y."/>
            <person name="Won Y.J."/>
        </authorList>
    </citation>
    <scope>NUCLEOTIDE SEQUENCE [LARGE SCALE GENOMIC DNA]</scope>
    <source>
        <strain evidence="1">Wonlab-2016</strain>
    </source>
</reference>
<proteinExistence type="predicted"/>
<keyword evidence="2" id="KW-1185">Reference proteome</keyword>
<gene>
    <name evidence="1" type="ORF">BaRGS_00028737</name>
</gene>
<dbReference type="AlphaFoldDB" id="A0ABD0JYD5"/>
<accession>A0ABD0JYD5</accession>
<comment type="caution">
    <text evidence="1">The sequence shown here is derived from an EMBL/GenBank/DDBJ whole genome shotgun (WGS) entry which is preliminary data.</text>
</comment>
<name>A0ABD0JYD5_9CAEN</name>
<dbReference type="EMBL" id="JACVVK020000290">
    <property type="protein sequence ID" value="KAK7480004.1"/>
    <property type="molecule type" value="Genomic_DNA"/>
</dbReference>
<sequence length="114" mass="12002">MHVKSARNGPVNTFITPRFPASVPKGLSWTSYLGGEMVTPGQTICGGGGPLARVVSPVRKVVDSASVRDIMDDSVNGSFHVQQGQGSRSMIRKLSGVTAAIKSAKSINMKSVQM</sequence>
<dbReference type="Proteomes" id="UP001519460">
    <property type="component" value="Unassembled WGS sequence"/>
</dbReference>
<protein>
    <submittedName>
        <fullName evidence="1">Uncharacterized protein</fullName>
    </submittedName>
</protein>
<organism evidence="1 2">
    <name type="scientific">Batillaria attramentaria</name>
    <dbReference type="NCBI Taxonomy" id="370345"/>
    <lineage>
        <taxon>Eukaryota</taxon>
        <taxon>Metazoa</taxon>
        <taxon>Spiralia</taxon>
        <taxon>Lophotrochozoa</taxon>
        <taxon>Mollusca</taxon>
        <taxon>Gastropoda</taxon>
        <taxon>Caenogastropoda</taxon>
        <taxon>Sorbeoconcha</taxon>
        <taxon>Cerithioidea</taxon>
        <taxon>Batillariidae</taxon>
        <taxon>Batillaria</taxon>
    </lineage>
</organism>
<evidence type="ECO:0000313" key="2">
    <source>
        <dbReference type="Proteomes" id="UP001519460"/>
    </source>
</evidence>